<dbReference type="Proteomes" id="UP000321258">
    <property type="component" value="Unassembled WGS sequence"/>
</dbReference>
<reference evidence="2 3" key="1">
    <citation type="submission" date="2019-07" db="EMBL/GenBank/DDBJ databases">
        <title>Whole genome shotgun sequence of Methylobacterium haplocladii NBRC 107714.</title>
        <authorList>
            <person name="Hosoyama A."/>
            <person name="Uohara A."/>
            <person name="Ohji S."/>
            <person name="Ichikawa N."/>
        </authorList>
    </citation>
    <scope>NUCLEOTIDE SEQUENCE [LARGE SCALE GENOMIC DNA]</scope>
    <source>
        <strain evidence="2 3">NBRC 107714</strain>
    </source>
</reference>
<name>A0A512IS42_9HYPH</name>
<evidence type="ECO:0000313" key="2">
    <source>
        <dbReference type="EMBL" id="GEP00530.1"/>
    </source>
</evidence>
<gene>
    <name evidence="2" type="ORF">MHA02_29170</name>
</gene>
<dbReference type="OrthoDB" id="9985992at2"/>
<dbReference type="EMBL" id="BJZT01000032">
    <property type="protein sequence ID" value="GEP00530.1"/>
    <property type="molecule type" value="Genomic_DNA"/>
</dbReference>
<sequence length="68" mass="7463">MTGFLKRWFSWLLVPTASAAELDENGPLPNGIYLVPPHVTLSGYQPLSFYLAMRVGDADRVILRGATA</sequence>
<feature type="signal peptide" evidence="1">
    <location>
        <begin position="1"/>
        <end position="19"/>
    </location>
</feature>
<organism evidence="2 3">
    <name type="scientific">Methylobacterium haplocladii</name>
    <dbReference type="NCBI Taxonomy" id="1176176"/>
    <lineage>
        <taxon>Bacteria</taxon>
        <taxon>Pseudomonadati</taxon>
        <taxon>Pseudomonadota</taxon>
        <taxon>Alphaproteobacteria</taxon>
        <taxon>Hyphomicrobiales</taxon>
        <taxon>Methylobacteriaceae</taxon>
        <taxon>Methylobacterium</taxon>
    </lineage>
</organism>
<proteinExistence type="predicted"/>
<comment type="caution">
    <text evidence="2">The sequence shown here is derived from an EMBL/GenBank/DDBJ whole genome shotgun (WGS) entry which is preliminary data.</text>
</comment>
<protein>
    <submittedName>
        <fullName evidence="2">Uncharacterized protein</fullName>
    </submittedName>
</protein>
<accession>A0A512IS42</accession>
<dbReference type="AlphaFoldDB" id="A0A512IS42"/>
<evidence type="ECO:0000313" key="3">
    <source>
        <dbReference type="Proteomes" id="UP000321258"/>
    </source>
</evidence>
<dbReference type="RefSeq" id="WP_147079896.1">
    <property type="nucleotide sequence ID" value="NZ_BJZT01000032.1"/>
</dbReference>
<keyword evidence="3" id="KW-1185">Reference proteome</keyword>
<feature type="chain" id="PRO_5022119705" evidence="1">
    <location>
        <begin position="20"/>
        <end position="68"/>
    </location>
</feature>
<keyword evidence="1" id="KW-0732">Signal</keyword>
<evidence type="ECO:0000256" key="1">
    <source>
        <dbReference type="SAM" id="SignalP"/>
    </source>
</evidence>